<feature type="compositionally biased region" description="Polar residues" evidence="1">
    <location>
        <begin position="164"/>
        <end position="174"/>
    </location>
</feature>
<evidence type="ECO:0000313" key="3">
    <source>
        <dbReference type="Proteomes" id="UP000011991"/>
    </source>
</evidence>
<dbReference type="NCBIfam" id="TIGR02436">
    <property type="entry name" value="four helix bundle protein"/>
    <property type="match status" value="1"/>
</dbReference>
<feature type="region of interest" description="Disordered" evidence="1">
    <location>
        <begin position="143"/>
        <end position="174"/>
    </location>
</feature>
<evidence type="ECO:0000313" key="2">
    <source>
        <dbReference type="EMBL" id="EMI21071.1"/>
    </source>
</evidence>
<name>M5RPC6_9BACT</name>
<dbReference type="Pfam" id="PF05635">
    <property type="entry name" value="23S_rRNA_IVP"/>
    <property type="match status" value="1"/>
</dbReference>
<dbReference type="AlphaFoldDB" id="M5RPC6"/>
<proteinExistence type="predicted"/>
<dbReference type="SUPFAM" id="SSF158446">
    <property type="entry name" value="IVS-encoded protein-like"/>
    <property type="match status" value="1"/>
</dbReference>
<dbReference type="Gene3D" id="1.20.1440.60">
    <property type="entry name" value="23S rRNA-intervening sequence"/>
    <property type="match status" value="1"/>
</dbReference>
<protein>
    <submittedName>
        <fullName evidence="2">23S rRNA-associated protein</fullName>
    </submittedName>
</protein>
<reference evidence="2 3" key="1">
    <citation type="journal article" date="2013" name="Mar. Genomics">
        <title>Expression of sulfatases in Rhodopirellula baltica and the diversity of sulfatases in the genus Rhodopirellula.</title>
        <authorList>
            <person name="Wegner C.E."/>
            <person name="Richter-Heitmann T."/>
            <person name="Klindworth A."/>
            <person name="Klockow C."/>
            <person name="Richter M."/>
            <person name="Achstetter T."/>
            <person name="Glockner F.O."/>
            <person name="Harder J."/>
        </authorList>
    </citation>
    <scope>NUCLEOTIDE SEQUENCE [LARGE SCALE GENOMIC DNA]</scope>
    <source>
        <strain evidence="2 3">SM1</strain>
    </source>
</reference>
<comment type="caution">
    <text evidence="2">The sequence shown here is derived from an EMBL/GenBank/DDBJ whole genome shotgun (WGS) entry which is preliminary data.</text>
</comment>
<dbReference type="PATRIC" id="fig|1265738.3.peg.1988"/>
<accession>M5RPC6</accession>
<dbReference type="Proteomes" id="UP000011991">
    <property type="component" value="Unassembled WGS sequence"/>
</dbReference>
<dbReference type="RefSeq" id="WP_008694507.1">
    <property type="nucleotide sequence ID" value="NZ_ANOG01000281.1"/>
</dbReference>
<dbReference type="OrthoDB" id="276165at2"/>
<evidence type="ECO:0000256" key="1">
    <source>
        <dbReference type="SAM" id="MobiDB-lite"/>
    </source>
</evidence>
<dbReference type="InterPro" id="IPR036583">
    <property type="entry name" value="23S_rRNA_IVS_sf"/>
</dbReference>
<dbReference type="InterPro" id="IPR012657">
    <property type="entry name" value="23S_rRNA-intervening_sequence"/>
</dbReference>
<gene>
    <name evidence="2" type="ORF">RMSM_01988</name>
</gene>
<sequence>MTEPIFDHDRLDVDRISIDYVASSFAVAKELNGCHRHACAQWLHAAQSIPLNIAEGNGKRSLKDRSRFLDNARGSALEYVAIQDVLAVTEGLNVWSHDELKRLLHRIVSMLTRLIARSDALGESAAEYNAEVEYEYRDAEYEYKDDRDRKPEPRIAPTDAASFFSRSMSTAHPR</sequence>
<feature type="compositionally biased region" description="Basic and acidic residues" evidence="1">
    <location>
        <begin position="143"/>
        <end position="153"/>
    </location>
</feature>
<dbReference type="PANTHER" id="PTHR38471:SF2">
    <property type="entry name" value="FOUR HELIX BUNDLE PROTEIN"/>
    <property type="match status" value="1"/>
</dbReference>
<organism evidence="2 3">
    <name type="scientific">Rhodopirellula maiorica SM1</name>
    <dbReference type="NCBI Taxonomy" id="1265738"/>
    <lineage>
        <taxon>Bacteria</taxon>
        <taxon>Pseudomonadati</taxon>
        <taxon>Planctomycetota</taxon>
        <taxon>Planctomycetia</taxon>
        <taxon>Pirellulales</taxon>
        <taxon>Pirellulaceae</taxon>
        <taxon>Novipirellula</taxon>
    </lineage>
</organism>
<dbReference type="PANTHER" id="PTHR38471">
    <property type="entry name" value="FOUR HELIX BUNDLE PROTEIN"/>
    <property type="match status" value="1"/>
</dbReference>
<dbReference type="EMBL" id="ANOG01000281">
    <property type="protein sequence ID" value="EMI21071.1"/>
    <property type="molecule type" value="Genomic_DNA"/>
</dbReference>
<keyword evidence="3" id="KW-1185">Reference proteome</keyword>